<dbReference type="Gene3D" id="3.40.30.10">
    <property type="entry name" value="Glutaredoxin"/>
    <property type="match status" value="1"/>
</dbReference>
<dbReference type="CDD" id="cd00570">
    <property type="entry name" value="GST_N_family"/>
    <property type="match status" value="1"/>
</dbReference>
<dbReference type="Proteomes" id="UP000038010">
    <property type="component" value="Unassembled WGS sequence"/>
</dbReference>
<dbReference type="Pfam" id="PF13409">
    <property type="entry name" value="GST_N_2"/>
    <property type="match status" value="1"/>
</dbReference>
<dbReference type="SUPFAM" id="SSF52833">
    <property type="entry name" value="Thioredoxin-like"/>
    <property type="match status" value="1"/>
</dbReference>
<dbReference type="GeneID" id="28737083"/>
<feature type="domain" description="GST C-terminal" evidence="3">
    <location>
        <begin position="158"/>
        <end position="308"/>
    </location>
</feature>
<feature type="domain" description="GST N-terminal" evidence="2">
    <location>
        <begin position="36"/>
        <end position="152"/>
    </location>
</feature>
<dbReference type="InterPro" id="IPR004045">
    <property type="entry name" value="Glutathione_S-Trfase_N"/>
</dbReference>
<evidence type="ECO:0000259" key="3">
    <source>
        <dbReference type="PROSITE" id="PS50405"/>
    </source>
</evidence>
<accession>A0A0N1HP86</accession>
<reference evidence="4 5" key="1">
    <citation type="submission" date="2015-06" db="EMBL/GenBank/DDBJ databases">
        <title>Draft genome of the ant-associated black yeast Phialophora attae CBS 131958.</title>
        <authorList>
            <person name="Moreno L.F."/>
            <person name="Stielow B.J."/>
            <person name="de Hoog S."/>
            <person name="Vicente V.A."/>
            <person name="Weiss V.A."/>
            <person name="de Vries M."/>
            <person name="Cruz L.M."/>
            <person name="Souza E.M."/>
        </authorList>
    </citation>
    <scope>NUCLEOTIDE SEQUENCE [LARGE SCALE GENOMIC DNA]</scope>
    <source>
        <strain evidence="4 5">CBS 131958</strain>
    </source>
</reference>
<dbReference type="InterPro" id="IPR040079">
    <property type="entry name" value="Glutathione_S-Trfase"/>
</dbReference>
<evidence type="ECO:0000259" key="2">
    <source>
        <dbReference type="PROSITE" id="PS50404"/>
    </source>
</evidence>
<evidence type="ECO:0000313" key="4">
    <source>
        <dbReference type="EMBL" id="KPI39500.1"/>
    </source>
</evidence>
<feature type="compositionally biased region" description="Polar residues" evidence="1">
    <location>
        <begin position="113"/>
        <end position="125"/>
    </location>
</feature>
<dbReference type="SFLD" id="SFLDG00358">
    <property type="entry name" value="Main_(cytGST)"/>
    <property type="match status" value="1"/>
</dbReference>
<dbReference type="EMBL" id="LFJN01000015">
    <property type="protein sequence ID" value="KPI39500.1"/>
    <property type="molecule type" value="Genomic_DNA"/>
</dbReference>
<dbReference type="InterPro" id="IPR050983">
    <property type="entry name" value="GST_Omega/HSP26"/>
</dbReference>
<dbReference type="OrthoDB" id="4951845at2759"/>
<dbReference type="AlphaFoldDB" id="A0A0N1HP86"/>
<dbReference type="PROSITE" id="PS50405">
    <property type="entry name" value="GST_CTER"/>
    <property type="match status" value="1"/>
</dbReference>
<dbReference type="SUPFAM" id="SSF47616">
    <property type="entry name" value="GST C-terminal domain-like"/>
    <property type="match status" value="1"/>
</dbReference>
<evidence type="ECO:0000256" key="1">
    <source>
        <dbReference type="SAM" id="MobiDB-lite"/>
    </source>
</evidence>
<dbReference type="Gene3D" id="1.20.1050.10">
    <property type="match status" value="1"/>
</dbReference>
<dbReference type="SFLD" id="SFLDS00019">
    <property type="entry name" value="Glutathione_Transferase_(cytos"/>
    <property type="match status" value="1"/>
</dbReference>
<organism evidence="4 5">
    <name type="scientific">Cyphellophora attinorum</name>
    <dbReference type="NCBI Taxonomy" id="1664694"/>
    <lineage>
        <taxon>Eukaryota</taxon>
        <taxon>Fungi</taxon>
        <taxon>Dikarya</taxon>
        <taxon>Ascomycota</taxon>
        <taxon>Pezizomycotina</taxon>
        <taxon>Eurotiomycetes</taxon>
        <taxon>Chaetothyriomycetidae</taxon>
        <taxon>Chaetothyriales</taxon>
        <taxon>Cyphellophoraceae</taxon>
        <taxon>Cyphellophora</taxon>
    </lineage>
</organism>
<dbReference type="PANTHER" id="PTHR43968:SF13">
    <property type="entry name" value="GLUTATHIONE TRANSFERASE OMEGA-1"/>
    <property type="match status" value="1"/>
</dbReference>
<protein>
    <recommendedName>
        <fullName evidence="6">Glutathione S-transferase omega-1</fullName>
    </recommendedName>
</protein>
<gene>
    <name evidence="4" type="ORF">AB675_5022</name>
</gene>
<keyword evidence="5" id="KW-1185">Reference proteome</keyword>
<sequence length="328" mass="36462">MSKDKSSNPDLSLHPHATGLAATFAQSHLNASDADSPFTLYGSWFCPFVQRVWIILHLKSIPHRYVEINPYHKAAEFLARNPRGLVPTLAVNDLKLAGVEANGIGDDAGNEEFNGNSSNDATTTDGVHPKEKILYESTIIATYLNTRYPQPHPLTSNNAYTAAKQAIAIDFISTRIIPAFYRFLQHTPQKPYTLDSCRAEFCGHLLEFTRQMHSQGPFYGGKDISMVDIALIPWALRVFLIDHYKLPGGSGVGRHTTAGDDKPELGSEEDQDALWQRYSTWYNAISTHPSVQATMSDRERYIEAYKRYAEDTTGSGVGKATREGRGLP</sequence>
<dbReference type="RefSeq" id="XP_017999463.1">
    <property type="nucleotide sequence ID" value="XM_018145203.1"/>
</dbReference>
<dbReference type="VEuPathDB" id="FungiDB:AB675_5022"/>
<evidence type="ECO:0008006" key="6">
    <source>
        <dbReference type="Google" id="ProtNLM"/>
    </source>
</evidence>
<dbReference type="STRING" id="1664694.A0A0N1HP86"/>
<feature type="region of interest" description="Disordered" evidence="1">
    <location>
        <begin position="107"/>
        <end position="126"/>
    </location>
</feature>
<dbReference type="PANTHER" id="PTHR43968">
    <property type="match status" value="1"/>
</dbReference>
<proteinExistence type="predicted"/>
<evidence type="ECO:0000313" key="5">
    <source>
        <dbReference type="Proteomes" id="UP000038010"/>
    </source>
</evidence>
<dbReference type="PROSITE" id="PS50404">
    <property type="entry name" value="GST_NTER"/>
    <property type="match status" value="1"/>
</dbReference>
<name>A0A0N1HP86_9EURO</name>
<dbReference type="GO" id="GO:0005737">
    <property type="term" value="C:cytoplasm"/>
    <property type="evidence" value="ECO:0007669"/>
    <property type="project" value="TreeGrafter"/>
</dbReference>
<comment type="caution">
    <text evidence="4">The sequence shown here is derived from an EMBL/GenBank/DDBJ whole genome shotgun (WGS) entry which is preliminary data.</text>
</comment>
<dbReference type="InterPro" id="IPR036282">
    <property type="entry name" value="Glutathione-S-Trfase_C_sf"/>
</dbReference>
<dbReference type="InterPro" id="IPR036249">
    <property type="entry name" value="Thioredoxin-like_sf"/>
</dbReference>
<dbReference type="InterPro" id="IPR010987">
    <property type="entry name" value="Glutathione-S-Trfase_C-like"/>
</dbReference>